<name>A0A375G5L0_9BURK</name>
<organism evidence="1">
    <name type="scientific">Cupriavidus oxalaticus</name>
    <dbReference type="NCBI Taxonomy" id="96344"/>
    <lineage>
        <taxon>Bacteria</taxon>
        <taxon>Pseudomonadati</taxon>
        <taxon>Pseudomonadota</taxon>
        <taxon>Betaproteobacteria</taxon>
        <taxon>Burkholderiales</taxon>
        <taxon>Burkholderiaceae</taxon>
        <taxon>Cupriavidus</taxon>
    </lineage>
</organism>
<accession>A0A375G5L0</accession>
<dbReference type="Proteomes" id="UP000256862">
    <property type="component" value="Chromosome CO2235"/>
</dbReference>
<proteinExistence type="predicted"/>
<dbReference type="AlphaFoldDB" id="A0A375G5L0"/>
<protein>
    <submittedName>
        <fullName evidence="1">Uncharacterized protein</fullName>
    </submittedName>
</protein>
<dbReference type="EMBL" id="OGUS01000124">
    <property type="protein sequence ID" value="SPC14931.1"/>
    <property type="molecule type" value="Genomic_DNA"/>
</dbReference>
<comment type="caution">
    <text evidence="1">The sequence shown here is derived from an EMBL/GenBank/DDBJ whole genome shotgun (WGS) entry which is preliminary data.</text>
</comment>
<evidence type="ECO:0000313" key="1">
    <source>
        <dbReference type="EMBL" id="SPC14931.1"/>
    </source>
</evidence>
<reference evidence="1" key="1">
    <citation type="submission" date="2018-01" db="EMBL/GenBank/DDBJ databases">
        <authorList>
            <person name="Clerissi C."/>
        </authorList>
    </citation>
    <scope>NUCLEOTIDE SEQUENCE</scope>
    <source>
        <strain evidence="1">Cupriavidus oxalaticus LMG 2235</strain>
    </source>
</reference>
<sequence length="123" mass="13681">MRGQSAEAAHILASNGSGGNYVNLSACCRVLHHIGDSLSLPTPHPYKASCKAFPGINIEGAHLALPKKVDDACRDRTSIRPRQNFVETWRFYVKIHDRYTLPTSRQVESHMHHCRGSTDSTLI</sequence>
<gene>
    <name evidence="1" type="ORF">CO2235_230134</name>
</gene>